<dbReference type="InterPro" id="IPR036397">
    <property type="entry name" value="RNaseH_sf"/>
</dbReference>
<dbReference type="AlphaFoldDB" id="A0A699HH73"/>
<evidence type="ECO:0000256" key="6">
    <source>
        <dbReference type="ARBA" id="ARBA00022908"/>
    </source>
</evidence>
<name>A0A699HH73_TANCI</name>
<dbReference type="InterPro" id="IPR012337">
    <property type="entry name" value="RNaseH-like_sf"/>
</dbReference>
<dbReference type="GO" id="GO:0003887">
    <property type="term" value="F:DNA-directed DNA polymerase activity"/>
    <property type="evidence" value="ECO:0007669"/>
    <property type="project" value="UniProtKB-KW"/>
</dbReference>
<dbReference type="InterPro" id="IPR013103">
    <property type="entry name" value="RVT_2"/>
</dbReference>
<dbReference type="Pfam" id="PF25597">
    <property type="entry name" value="SH3_retrovirus"/>
    <property type="match status" value="1"/>
</dbReference>
<evidence type="ECO:0000256" key="8">
    <source>
        <dbReference type="ARBA" id="ARBA00022932"/>
    </source>
</evidence>
<reference evidence="12" key="1">
    <citation type="journal article" date="2019" name="Sci. Rep.">
        <title>Draft genome of Tanacetum cinerariifolium, the natural source of mosquito coil.</title>
        <authorList>
            <person name="Yamashiro T."/>
            <person name="Shiraishi A."/>
            <person name="Satake H."/>
            <person name="Nakayama K."/>
        </authorList>
    </citation>
    <scope>NUCLEOTIDE SEQUENCE</scope>
</reference>
<dbReference type="GO" id="GO:0004519">
    <property type="term" value="F:endonuclease activity"/>
    <property type="evidence" value="ECO:0007669"/>
    <property type="project" value="UniProtKB-KW"/>
</dbReference>
<keyword evidence="9" id="KW-0233">DNA recombination</keyword>
<keyword evidence="10" id="KW-0511">Multifunctional enzyme</keyword>
<dbReference type="Gene3D" id="3.30.420.10">
    <property type="entry name" value="Ribonuclease H-like superfamily/Ribonuclease H"/>
    <property type="match status" value="1"/>
</dbReference>
<gene>
    <name evidence="12" type="ORF">Tci_396075</name>
</gene>
<keyword evidence="1" id="KW-0540">Nuclease</keyword>
<comment type="caution">
    <text evidence="12">The sequence shown here is derived from an EMBL/GenBank/DDBJ whole genome shotgun (WGS) entry which is preliminary data.</text>
</comment>
<keyword evidence="4" id="KW-0378">Hydrolase</keyword>
<proteinExistence type="predicted"/>
<organism evidence="12">
    <name type="scientific">Tanacetum cinerariifolium</name>
    <name type="common">Dalmatian daisy</name>
    <name type="synonym">Chrysanthemum cinerariifolium</name>
    <dbReference type="NCBI Taxonomy" id="118510"/>
    <lineage>
        <taxon>Eukaryota</taxon>
        <taxon>Viridiplantae</taxon>
        <taxon>Streptophyta</taxon>
        <taxon>Embryophyta</taxon>
        <taxon>Tracheophyta</taxon>
        <taxon>Spermatophyta</taxon>
        <taxon>Magnoliopsida</taxon>
        <taxon>eudicotyledons</taxon>
        <taxon>Gunneridae</taxon>
        <taxon>Pentapetalae</taxon>
        <taxon>asterids</taxon>
        <taxon>campanulids</taxon>
        <taxon>Asterales</taxon>
        <taxon>Asteraceae</taxon>
        <taxon>Asteroideae</taxon>
        <taxon>Anthemideae</taxon>
        <taxon>Anthemidinae</taxon>
        <taxon>Tanacetum</taxon>
    </lineage>
</organism>
<accession>A0A699HH73</accession>
<dbReference type="InterPro" id="IPR057670">
    <property type="entry name" value="SH3_retrovirus"/>
</dbReference>
<protein>
    <submittedName>
        <fullName evidence="12">Integrase, catalytic region, zinc finger, CCHC-type, peptidase aspartic, catalytic</fullName>
    </submittedName>
</protein>
<evidence type="ECO:0000256" key="1">
    <source>
        <dbReference type="ARBA" id="ARBA00022722"/>
    </source>
</evidence>
<evidence type="ECO:0000256" key="3">
    <source>
        <dbReference type="ARBA" id="ARBA00022759"/>
    </source>
</evidence>
<keyword evidence="5" id="KW-0460">Magnesium</keyword>
<dbReference type="GO" id="GO:0016787">
    <property type="term" value="F:hydrolase activity"/>
    <property type="evidence" value="ECO:0007669"/>
    <property type="project" value="UniProtKB-KW"/>
</dbReference>
<dbReference type="InterPro" id="IPR001584">
    <property type="entry name" value="Integrase_cat-core"/>
</dbReference>
<dbReference type="EMBL" id="BKCJ010162569">
    <property type="protein sequence ID" value="GEY24101.1"/>
    <property type="molecule type" value="Genomic_DNA"/>
</dbReference>
<feature type="non-terminal residue" evidence="12">
    <location>
        <position position="597"/>
    </location>
</feature>
<dbReference type="Pfam" id="PF07727">
    <property type="entry name" value="RVT_2"/>
    <property type="match status" value="1"/>
</dbReference>
<feature type="domain" description="Integrase catalytic" evidence="11">
    <location>
        <begin position="259"/>
        <end position="465"/>
    </location>
</feature>
<dbReference type="InterPro" id="IPR039537">
    <property type="entry name" value="Retrotran_Ty1/copia-like"/>
</dbReference>
<dbReference type="PROSITE" id="PS50994">
    <property type="entry name" value="INTEGRASE"/>
    <property type="match status" value="1"/>
</dbReference>
<evidence type="ECO:0000259" key="11">
    <source>
        <dbReference type="PROSITE" id="PS50994"/>
    </source>
</evidence>
<keyword evidence="6" id="KW-0229">DNA integration</keyword>
<dbReference type="SUPFAM" id="SSF53098">
    <property type="entry name" value="Ribonuclease H-like"/>
    <property type="match status" value="1"/>
</dbReference>
<evidence type="ECO:0000256" key="4">
    <source>
        <dbReference type="ARBA" id="ARBA00022801"/>
    </source>
</evidence>
<evidence type="ECO:0000256" key="5">
    <source>
        <dbReference type="ARBA" id="ARBA00022842"/>
    </source>
</evidence>
<evidence type="ECO:0000256" key="2">
    <source>
        <dbReference type="ARBA" id="ARBA00022723"/>
    </source>
</evidence>
<sequence length="597" mass="67453">VKAEHQRPSSLLQQPEIPEWKWDKITMDFIKKLPKMKSGYDTIWKNTLDESMILFGADDRPPMLDKDLYDSWKSRMELYMKNKEHERMILKSVKHGPLIWPTVEENDSSFTVLVFSPGDDPIACFNKAMAFLTAIASSRGDKGKNILVLHIRAMLLVQGEILQVDRKELINATATKTEDLDTYDSDCDDLSNAQAVLIANNSNYGSDVILEAPNSKTYLNDMDNQRMFKLDLEPLAPKLVNNRESYSYYLKNTQEQADILREPNHTRGSIATDIPSSSSLVMTGCPDCSLITRIMGYGDYQLGNIVISKTKDEAPAAIIKYIKNIQVRLNATVQNVRTDNGTEFFNQTLCDFYENGGISHQTSVARTPQQNGVVERRNRTLVEAARTMLIDLGKFDTKADIGIFVGYTPAKKAFRIYNRRTQIISETIHVTFNELTAMASKQFSSGPRLHVMTPATPSKGLVSNPISQQPCILPNRDDWDCLFQLMFDEYFNPLIIVVSLVQEAVALRAKVLANSPVSIFITQDASSTKVYVSQPEGFADQDNPSHVYKLKKALHGLKQAPRAWYDMLSSFFISQQFSKGEVDPTLFTRHARNDLLL</sequence>
<feature type="non-terminal residue" evidence="12">
    <location>
        <position position="1"/>
    </location>
</feature>
<evidence type="ECO:0000256" key="7">
    <source>
        <dbReference type="ARBA" id="ARBA00022918"/>
    </source>
</evidence>
<keyword evidence="3" id="KW-0255">Endonuclease</keyword>
<keyword evidence="2" id="KW-0479">Metal-binding</keyword>
<dbReference type="GO" id="GO:0046872">
    <property type="term" value="F:metal ion binding"/>
    <property type="evidence" value="ECO:0007669"/>
    <property type="project" value="UniProtKB-KW"/>
</dbReference>
<dbReference type="GO" id="GO:0006310">
    <property type="term" value="P:DNA recombination"/>
    <property type="evidence" value="ECO:0007669"/>
    <property type="project" value="UniProtKB-KW"/>
</dbReference>
<keyword evidence="8" id="KW-0548">Nucleotidyltransferase</keyword>
<keyword evidence="7" id="KW-0695">RNA-directed DNA polymerase</keyword>
<keyword evidence="8" id="KW-0808">Transferase</keyword>
<evidence type="ECO:0000256" key="10">
    <source>
        <dbReference type="ARBA" id="ARBA00023268"/>
    </source>
</evidence>
<keyword evidence="8" id="KW-0239">DNA-directed DNA polymerase</keyword>
<dbReference type="GO" id="GO:0003676">
    <property type="term" value="F:nucleic acid binding"/>
    <property type="evidence" value="ECO:0007669"/>
    <property type="project" value="InterPro"/>
</dbReference>
<dbReference type="GO" id="GO:0015074">
    <property type="term" value="P:DNA integration"/>
    <property type="evidence" value="ECO:0007669"/>
    <property type="project" value="UniProtKB-KW"/>
</dbReference>
<dbReference type="PANTHER" id="PTHR42648">
    <property type="entry name" value="TRANSPOSASE, PUTATIVE-RELATED"/>
    <property type="match status" value="1"/>
</dbReference>
<evidence type="ECO:0000313" key="12">
    <source>
        <dbReference type="EMBL" id="GEY24101.1"/>
    </source>
</evidence>
<evidence type="ECO:0000256" key="9">
    <source>
        <dbReference type="ARBA" id="ARBA00023172"/>
    </source>
</evidence>
<dbReference type="GO" id="GO:0003964">
    <property type="term" value="F:RNA-directed DNA polymerase activity"/>
    <property type="evidence" value="ECO:0007669"/>
    <property type="project" value="UniProtKB-KW"/>
</dbReference>
<dbReference type="PANTHER" id="PTHR42648:SF11">
    <property type="entry name" value="TRANSPOSON TY4-P GAG-POL POLYPROTEIN"/>
    <property type="match status" value="1"/>
</dbReference>